<reference evidence="1 2" key="1">
    <citation type="journal article" date="2019" name="Emerg. Microbes Infect.">
        <title>Comprehensive subspecies identification of 175 nontuberculous mycobacteria species based on 7547 genomic profiles.</title>
        <authorList>
            <person name="Matsumoto Y."/>
            <person name="Kinjo T."/>
            <person name="Motooka D."/>
            <person name="Nabeya D."/>
            <person name="Jung N."/>
            <person name="Uechi K."/>
            <person name="Horii T."/>
            <person name="Iida T."/>
            <person name="Fujita J."/>
            <person name="Nakamura S."/>
        </authorList>
    </citation>
    <scope>NUCLEOTIDE SEQUENCE [LARGE SCALE GENOMIC DNA]</scope>
    <source>
        <strain evidence="1 2">JCM 18113</strain>
    </source>
</reference>
<dbReference type="Proteomes" id="UP000465812">
    <property type="component" value="Chromosome"/>
</dbReference>
<dbReference type="Pfam" id="PF13469">
    <property type="entry name" value="Sulfotransfer_3"/>
    <property type="match status" value="1"/>
</dbReference>
<evidence type="ECO:0000313" key="2">
    <source>
        <dbReference type="Proteomes" id="UP000465812"/>
    </source>
</evidence>
<dbReference type="Gene3D" id="3.40.50.300">
    <property type="entry name" value="P-loop containing nucleotide triphosphate hydrolases"/>
    <property type="match status" value="1"/>
</dbReference>
<protein>
    <recommendedName>
        <fullName evidence="3">Sulfotransferase family protein</fullName>
    </recommendedName>
</protein>
<organism evidence="1 2">
    <name type="scientific">Mycobacterium mantenii</name>
    <dbReference type="NCBI Taxonomy" id="560555"/>
    <lineage>
        <taxon>Bacteria</taxon>
        <taxon>Bacillati</taxon>
        <taxon>Actinomycetota</taxon>
        <taxon>Actinomycetes</taxon>
        <taxon>Mycobacteriales</taxon>
        <taxon>Mycobacteriaceae</taxon>
        <taxon>Mycobacterium</taxon>
        <taxon>Mycobacterium avium complex (MAC)</taxon>
    </lineage>
</organism>
<name>A0ABM9SD54_MYCNT</name>
<dbReference type="InterPro" id="IPR027417">
    <property type="entry name" value="P-loop_NTPase"/>
</dbReference>
<dbReference type="SUPFAM" id="SSF52540">
    <property type="entry name" value="P-loop containing nucleoside triphosphate hydrolases"/>
    <property type="match status" value="1"/>
</dbReference>
<keyword evidence="2" id="KW-1185">Reference proteome</keyword>
<accession>A0ABM9SD54</accession>
<sequence>MTIPVMPTGTARRPVALFVLGMPRSGTSALTRVLSLCGGALPGQLELADSFNPRGYWEPRETHHLNGRMLRRHYSTDADPSLRLQEEGALDVEEKTAFIEEVKAFLTTLPYSSLVVIKDLYITALSEMWFDAARQTGFDIAAVIALRHPQEVIASVAASRRVSPELPNALPSAMWLKYNLLAERNTRGMPRVFVEYANLLQDWRREVKRISAALKINLANRDECAVDNFLTKNLHRNRAYGPVAEPFGTDWVSTVYEVTQSAARDEPWKESALDRVYDAYRASEHAFRTAFNDFSEDFRDHMPPPNAVLLRLLPRRNVIIELRRRRGVRGVSVEVRRRGSVR</sequence>
<evidence type="ECO:0000313" key="1">
    <source>
        <dbReference type="EMBL" id="BBY36624.1"/>
    </source>
</evidence>
<dbReference type="EMBL" id="AP022590">
    <property type="protein sequence ID" value="BBY36624.1"/>
    <property type="molecule type" value="Genomic_DNA"/>
</dbReference>
<evidence type="ECO:0008006" key="3">
    <source>
        <dbReference type="Google" id="ProtNLM"/>
    </source>
</evidence>
<proteinExistence type="predicted"/>
<gene>
    <name evidence="1" type="ORF">MMAN_07580</name>
</gene>